<feature type="domain" description="Alpha-D-phosphohexomutase C-terminal" evidence="7">
    <location>
        <begin position="380"/>
        <end position="454"/>
    </location>
</feature>
<evidence type="ECO:0000256" key="5">
    <source>
        <dbReference type="ARBA" id="ARBA00022842"/>
    </source>
</evidence>
<evidence type="ECO:0000259" key="9">
    <source>
        <dbReference type="Pfam" id="PF02879"/>
    </source>
</evidence>
<evidence type="ECO:0000256" key="1">
    <source>
        <dbReference type="ARBA" id="ARBA00001946"/>
    </source>
</evidence>
<dbReference type="SUPFAM" id="SSF55957">
    <property type="entry name" value="Phosphoglucomutase, C-terminal domain"/>
    <property type="match status" value="1"/>
</dbReference>
<feature type="domain" description="Alpha-D-phosphohexomutase alpha/beta/alpha" evidence="10">
    <location>
        <begin position="267"/>
        <end position="372"/>
    </location>
</feature>
<evidence type="ECO:0000256" key="6">
    <source>
        <dbReference type="ARBA" id="ARBA00023235"/>
    </source>
</evidence>
<dbReference type="InterPro" id="IPR036900">
    <property type="entry name" value="A-D-PHexomutase_C_sf"/>
</dbReference>
<dbReference type="InterPro" id="IPR005844">
    <property type="entry name" value="A-D-PHexomutase_a/b/a-I"/>
</dbReference>
<dbReference type="GO" id="GO:0016868">
    <property type="term" value="F:intramolecular phosphotransferase activity"/>
    <property type="evidence" value="ECO:0007669"/>
    <property type="project" value="InterPro"/>
</dbReference>
<dbReference type="RefSeq" id="WP_245680900.1">
    <property type="nucleotide sequence ID" value="NZ_FNAD01000004.1"/>
</dbReference>
<protein>
    <submittedName>
        <fullName evidence="11">Phosphomannomutase</fullName>
    </submittedName>
</protein>
<keyword evidence="6" id="KW-0413">Isomerase</keyword>
<evidence type="ECO:0000256" key="3">
    <source>
        <dbReference type="ARBA" id="ARBA00022553"/>
    </source>
</evidence>
<evidence type="ECO:0000256" key="4">
    <source>
        <dbReference type="ARBA" id="ARBA00022723"/>
    </source>
</evidence>
<dbReference type="InterPro" id="IPR005846">
    <property type="entry name" value="A-D-PHexomutase_a/b/a-III"/>
</dbReference>
<dbReference type="EMBL" id="FNAD01000004">
    <property type="protein sequence ID" value="SDD43668.1"/>
    <property type="molecule type" value="Genomic_DNA"/>
</dbReference>
<dbReference type="STRING" id="58114.SAMN05216270_10416"/>
<dbReference type="Pfam" id="PF00408">
    <property type="entry name" value="PGM_PMM_IV"/>
    <property type="match status" value="1"/>
</dbReference>
<feature type="domain" description="Alpha-D-phosphohexomutase alpha/beta/alpha" evidence="9">
    <location>
        <begin position="157"/>
        <end position="261"/>
    </location>
</feature>
<keyword evidence="12" id="KW-1185">Reference proteome</keyword>
<dbReference type="Gene3D" id="3.30.310.50">
    <property type="entry name" value="Alpha-D-phosphohexomutase, C-terminal domain"/>
    <property type="match status" value="1"/>
</dbReference>
<dbReference type="PRINTS" id="PR00509">
    <property type="entry name" value="PGMPMM"/>
</dbReference>
<gene>
    <name evidence="11" type="ORF">SAMN05216270_10416</name>
</gene>
<reference evidence="12" key="1">
    <citation type="submission" date="2016-10" db="EMBL/GenBank/DDBJ databases">
        <authorList>
            <person name="Varghese N."/>
            <person name="Submissions S."/>
        </authorList>
    </citation>
    <scope>NUCLEOTIDE SEQUENCE [LARGE SCALE GENOMIC DNA]</scope>
    <source>
        <strain evidence="12">CGMCC 4.3516</strain>
    </source>
</reference>
<feature type="domain" description="Alpha-D-phosphohexomutase alpha/beta/alpha" evidence="8">
    <location>
        <begin position="9"/>
        <end position="130"/>
    </location>
</feature>
<name>A0A1G6UQI7_9ACTN</name>
<dbReference type="InterPro" id="IPR005843">
    <property type="entry name" value="A-D-PHexomutase_C"/>
</dbReference>
<dbReference type="InterPro" id="IPR005845">
    <property type="entry name" value="A-D-PHexomutase_a/b/a-II"/>
</dbReference>
<dbReference type="SUPFAM" id="SSF53738">
    <property type="entry name" value="Phosphoglucomutase, first 3 domains"/>
    <property type="match status" value="3"/>
</dbReference>
<evidence type="ECO:0000256" key="2">
    <source>
        <dbReference type="ARBA" id="ARBA00010231"/>
    </source>
</evidence>
<dbReference type="Gene3D" id="3.40.120.10">
    <property type="entry name" value="Alpha-D-Glucose-1,6-Bisphosphate, subunit A, domain 3"/>
    <property type="match status" value="3"/>
</dbReference>
<organism evidence="11 12">
    <name type="scientific">Glycomyces harbinensis</name>
    <dbReference type="NCBI Taxonomy" id="58114"/>
    <lineage>
        <taxon>Bacteria</taxon>
        <taxon>Bacillati</taxon>
        <taxon>Actinomycetota</taxon>
        <taxon>Actinomycetes</taxon>
        <taxon>Glycomycetales</taxon>
        <taxon>Glycomycetaceae</taxon>
        <taxon>Glycomyces</taxon>
    </lineage>
</organism>
<keyword evidence="5" id="KW-0460">Magnesium</keyword>
<dbReference type="CDD" id="cd03089">
    <property type="entry name" value="PMM_PGM"/>
    <property type="match status" value="1"/>
</dbReference>
<evidence type="ECO:0000259" key="7">
    <source>
        <dbReference type="Pfam" id="PF00408"/>
    </source>
</evidence>
<evidence type="ECO:0000313" key="12">
    <source>
        <dbReference type="Proteomes" id="UP000198949"/>
    </source>
</evidence>
<comment type="cofactor">
    <cofactor evidence="1">
        <name>Mg(2+)</name>
        <dbReference type="ChEBI" id="CHEBI:18420"/>
    </cofactor>
</comment>
<evidence type="ECO:0000259" key="10">
    <source>
        <dbReference type="Pfam" id="PF02880"/>
    </source>
</evidence>
<dbReference type="PANTHER" id="PTHR43771:SF1">
    <property type="entry name" value="PHOSPHOMANNOMUTASE"/>
    <property type="match status" value="1"/>
</dbReference>
<dbReference type="Proteomes" id="UP000198949">
    <property type="component" value="Unassembled WGS sequence"/>
</dbReference>
<dbReference type="PANTHER" id="PTHR43771">
    <property type="entry name" value="PHOSPHOMANNOMUTASE"/>
    <property type="match status" value="1"/>
</dbReference>
<comment type="similarity">
    <text evidence="2">Belongs to the phosphohexose mutase family.</text>
</comment>
<accession>A0A1G6UQI7</accession>
<dbReference type="Pfam" id="PF02880">
    <property type="entry name" value="PGM_PMM_III"/>
    <property type="match status" value="1"/>
</dbReference>
<dbReference type="InterPro" id="IPR016055">
    <property type="entry name" value="A-D-PHexomutase_a/b/a-I/II/III"/>
</dbReference>
<dbReference type="AlphaFoldDB" id="A0A1G6UQI7"/>
<proteinExistence type="inferred from homology"/>
<keyword evidence="4" id="KW-0479">Metal-binding</keyword>
<dbReference type="GO" id="GO:0046872">
    <property type="term" value="F:metal ion binding"/>
    <property type="evidence" value="ECO:0007669"/>
    <property type="project" value="UniProtKB-KW"/>
</dbReference>
<dbReference type="NCBIfam" id="NF007088">
    <property type="entry name" value="PRK09542.1"/>
    <property type="match status" value="1"/>
</dbReference>
<dbReference type="Pfam" id="PF02879">
    <property type="entry name" value="PGM_PMM_II"/>
    <property type="match status" value="1"/>
</dbReference>
<evidence type="ECO:0000313" key="11">
    <source>
        <dbReference type="EMBL" id="SDD43668.1"/>
    </source>
</evidence>
<sequence>MAPQLSEFVKAYDVRGLVGSQLTTEVMEAIGAAAVAVTGELKWAVGHDMRDSGPDFAAAFARGATRAGADVVEAGLCSTDMLYFIAGQRSVAGAMFTASHNPAEYNGLKMCLPAARPIGLDTGLADIRDKAQAILDGEPAPEAPKPGTVTSEDFLAAYADYMRGLVDLSGIRPLKIVVDAGNGMGGHTVPAVLGDQLLAALPLEIDPLYFELDGTFPNHPADPLEPSNLVDLQARVKEVGADLGLAFDGDADRCFVVDADGNPVTPSAITALIATRELAKDPGSAVCHNLICSKAVPEIIAERGGRPLRTRVGHSFVKAAMAEQNAVFGGEHSGHYYFRNFWFADTGMLAAMHVLAAAGETDRPLSDLAEEFVRYTPSGEINTKVTDPHGKIDEIAEQFAGQNDVGTDLLDGITVSFKDGSWFNLRPSNTEPLLRLNVEHRDQASMERLRDDLLRIVRN</sequence>
<evidence type="ECO:0000259" key="8">
    <source>
        <dbReference type="Pfam" id="PF02878"/>
    </source>
</evidence>
<dbReference type="GO" id="GO:0005975">
    <property type="term" value="P:carbohydrate metabolic process"/>
    <property type="evidence" value="ECO:0007669"/>
    <property type="project" value="InterPro"/>
</dbReference>
<dbReference type="Pfam" id="PF02878">
    <property type="entry name" value="PGM_PMM_I"/>
    <property type="match status" value="1"/>
</dbReference>
<keyword evidence="3" id="KW-0597">Phosphoprotein</keyword>
<dbReference type="InterPro" id="IPR005841">
    <property type="entry name" value="Alpha-D-phosphohexomutase_SF"/>
</dbReference>